<dbReference type="KEGG" id="asan:AWM72_09150"/>
<feature type="transmembrane region" description="Helical" evidence="1">
    <location>
        <begin position="66"/>
        <end position="83"/>
    </location>
</feature>
<evidence type="ECO:0000256" key="1">
    <source>
        <dbReference type="SAM" id="Phobius"/>
    </source>
</evidence>
<keyword evidence="1" id="KW-0472">Membrane</keyword>
<proteinExistence type="predicted"/>
<organism evidence="2 3">
    <name type="scientific">Aerococcus sanguinicola</name>
    <dbReference type="NCBI Taxonomy" id="119206"/>
    <lineage>
        <taxon>Bacteria</taxon>
        <taxon>Bacillati</taxon>
        <taxon>Bacillota</taxon>
        <taxon>Bacilli</taxon>
        <taxon>Lactobacillales</taxon>
        <taxon>Aerococcaceae</taxon>
        <taxon>Aerococcus</taxon>
    </lineage>
</organism>
<feature type="transmembrane region" description="Helical" evidence="1">
    <location>
        <begin position="12"/>
        <end position="32"/>
    </location>
</feature>
<dbReference type="GeneID" id="92904235"/>
<reference evidence="2 3" key="1">
    <citation type="journal article" date="2016" name="Genome Announc.">
        <title>Complete Genome Sequences of Aerococcus christensenii CCUG 28831T, Aerococcus sanguinicola CCUG 43001T, Aerococcus urinae CCUG 36881T, Aerococcus urinaeequi CCUG 28094T, Aerococcus urinaehominis CCUG 42038 BT, and Aerococcus viridans CCUG 4311T.</title>
        <authorList>
            <person name="Carkaci D."/>
            <person name="Dargis R."/>
            <person name="Nielsen X.C."/>
            <person name="Skovgaard O."/>
            <person name="Fuursted K."/>
            <person name="Christensen J.J."/>
        </authorList>
    </citation>
    <scope>NUCLEOTIDE SEQUENCE [LARGE SCALE GENOMIC DNA]</scope>
    <source>
        <strain evidence="2 3">CCUG43001</strain>
    </source>
</reference>
<protein>
    <submittedName>
        <fullName evidence="2">Uncharacterized protein</fullName>
    </submittedName>
</protein>
<feature type="transmembrane region" description="Helical" evidence="1">
    <location>
        <begin position="89"/>
        <end position="105"/>
    </location>
</feature>
<dbReference type="AlphaFoldDB" id="A0A0X8FCP3"/>
<keyword evidence="3" id="KW-1185">Reference proteome</keyword>
<reference evidence="3" key="2">
    <citation type="submission" date="2016-01" db="EMBL/GenBank/DDBJ databases">
        <title>Six Aerococcus type strain genome sequencing and assembly using PacBio and Illumina Hiseq.</title>
        <authorList>
            <person name="Carkaci D."/>
            <person name="Dargis R."/>
            <person name="Nielsen X.C."/>
            <person name="Skovgaard O."/>
            <person name="Fuursted K."/>
            <person name="Christensen J.J."/>
        </authorList>
    </citation>
    <scope>NUCLEOTIDE SEQUENCE [LARGE SCALE GENOMIC DNA]</scope>
    <source>
        <strain evidence="3">CCUG43001</strain>
    </source>
</reference>
<feature type="transmembrane region" description="Helical" evidence="1">
    <location>
        <begin position="166"/>
        <end position="188"/>
    </location>
</feature>
<dbReference type="RefSeq" id="WP_067976454.1">
    <property type="nucleotide sequence ID" value="NZ_CAJHKM010000003.1"/>
</dbReference>
<dbReference type="Proteomes" id="UP000069912">
    <property type="component" value="Chromosome"/>
</dbReference>
<evidence type="ECO:0000313" key="3">
    <source>
        <dbReference type="Proteomes" id="UP000069912"/>
    </source>
</evidence>
<gene>
    <name evidence="2" type="ORF">AWM72_09150</name>
</gene>
<name>A0A0X8FCP3_9LACT</name>
<keyword evidence="1" id="KW-0812">Transmembrane</keyword>
<evidence type="ECO:0000313" key="2">
    <source>
        <dbReference type="EMBL" id="AMB94910.1"/>
    </source>
</evidence>
<dbReference type="EMBL" id="CP014160">
    <property type="protein sequence ID" value="AMB94910.1"/>
    <property type="molecule type" value="Genomic_DNA"/>
</dbReference>
<keyword evidence="1" id="KW-1133">Transmembrane helix</keyword>
<sequence>MEKQNSSKCREYYSYALIFFGVSFLLITLLVIDATAPLWQSLVFYAVGVYIVIRGLYIFVKNNSEYFSVAWPTMLFFLVAMIVVQNKELTLLIALLTVFLNINTVKTFSVKVKATTDDGLLEKNLIKLKIILLSLLISIQISTFAYEEYVYKSCSLNKLSETFFSFITIFFITAILFPLLFGAMVYSLNKVEEASSINIVKNDK</sequence>
<feature type="transmembrane region" description="Helical" evidence="1">
    <location>
        <begin position="126"/>
        <end position="146"/>
    </location>
</feature>
<feature type="transmembrane region" description="Helical" evidence="1">
    <location>
        <begin position="38"/>
        <end position="59"/>
    </location>
</feature>
<accession>A0A0X8FCP3</accession>